<proteinExistence type="predicted"/>
<name>A0A0V8GGH9_9BACL</name>
<dbReference type="Proteomes" id="UP000053797">
    <property type="component" value="Unassembled WGS sequence"/>
</dbReference>
<keyword evidence="1" id="KW-0812">Transmembrane</keyword>
<protein>
    <submittedName>
        <fullName evidence="2">Uncharacterized protein</fullName>
    </submittedName>
</protein>
<evidence type="ECO:0000313" key="2">
    <source>
        <dbReference type="EMBL" id="KSU49258.1"/>
    </source>
</evidence>
<dbReference type="EMBL" id="LNQL01000002">
    <property type="protein sequence ID" value="KSU49258.1"/>
    <property type="molecule type" value="Genomic_DNA"/>
</dbReference>
<reference evidence="2 3" key="1">
    <citation type="journal article" date="2015" name="Int. J. Syst. Evol. Microbiol.">
        <title>Exiguobacterium enclense sp. nov., isolated from sediment.</title>
        <authorList>
            <person name="Dastager S.G."/>
            <person name="Mawlankar R."/>
            <person name="Sonalkar V.V."/>
            <person name="Thorat M.N."/>
            <person name="Mual P."/>
            <person name="Verma A."/>
            <person name="Krishnamurthi S."/>
            <person name="Tang S.K."/>
            <person name="Li W.J."/>
        </authorList>
    </citation>
    <scope>NUCLEOTIDE SEQUENCE [LARGE SCALE GENOMIC DNA]</scope>
    <source>
        <strain evidence="2 3">NIO-1109</strain>
    </source>
</reference>
<feature type="transmembrane region" description="Helical" evidence="1">
    <location>
        <begin position="63"/>
        <end position="81"/>
    </location>
</feature>
<dbReference type="AlphaFoldDB" id="A0A0V8GGH9"/>
<gene>
    <name evidence="2" type="ORF">AS033_07770</name>
</gene>
<accession>A0A0V8GGH9</accession>
<feature type="transmembrane region" description="Helical" evidence="1">
    <location>
        <begin position="34"/>
        <end position="51"/>
    </location>
</feature>
<evidence type="ECO:0000313" key="3">
    <source>
        <dbReference type="Proteomes" id="UP000053797"/>
    </source>
</evidence>
<evidence type="ECO:0000256" key="1">
    <source>
        <dbReference type="SAM" id="Phobius"/>
    </source>
</evidence>
<sequence>MKVGIGMEIIVIALVISAAYAMQRMLGRVKVKFIGYIIPILIVLSGISASTRNFKVAYSMGSYISAVLVIVVYALLTYWLYRVYHRAKEEAEYPYQSLKDRGIL</sequence>
<organism evidence="2 3">
    <name type="scientific">Exiguobacterium indicum</name>
    <dbReference type="NCBI Taxonomy" id="296995"/>
    <lineage>
        <taxon>Bacteria</taxon>
        <taxon>Bacillati</taxon>
        <taxon>Bacillota</taxon>
        <taxon>Bacilli</taxon>
        <taxon>Bacillales</taxon>
        <taxon>Bacillales Family XII. Incertae Sedis</taxon>
        <taxon>Exiguobacterium</taxon>
    </lineage>
</organism>
<keyword evidence="1" id="KW-0472">Membrane</keyword>
<feature type="transmembrane region" description="Helical" evidence="1">
    <location>
        <begin position="6"/>
        <end position="22"/>
    </location>
</feature>
<keyword evidence="1" id="KW-1133">Transmembrane helix</keyword>
<comment type="caution">
    <text evidence="2">The sequence shown here is derived from an EMBL/GenBank/DDBJ whole genome shotgun (WGS) entry which is preliminary data.</text>
</comment>